<evidence type="ECO:0000313" key="2">
    <source>
        <dbReference type="EMBL" id="CAK9075938.1"/>
    </source>
</evidence>
<name>A0ABP0PK98_9DINO</name>
<evidence type="ECO:0008006" key="4">
    <source>
        <dbReference type="Google" id="ProtNLM"/>
    </source>
</evidence>
<feature type="region of interest" description="Disordered" evidence="1">
    <location>
        <begin position="263"/>
        <end position="330"/>
    </location>
</feature>
<feature type="region of interest" description="Disordered" evidence="1">
    <location>
        <begin position="53"/>
        <end position="92"/>
    </location>
</feature>
<feature type="region of interest" description="Disordered" evidence="1">
    <location>
        <begin position="543"/>
        <end position="575"/>
    </location>
</feature>
<gene>
    <name evidence="2" type="ORF">CCMP2556_LOCUS37417</name>
</gene>
<accession>A0ABP0PK98</accession>
<dbReference type="Proteomes" id="UP001642484">
    <property type="component" value="Unassembled WGS sequence"/>
</dbReference>
<evidence type="ECO:0000313" key="3">
    <source>
        <dbReference type="Proteomes" id="UP001642484"/>
    </source>
</evidence>
<dbReference type="Gene3D" id="1.20.5.2050">
    <property type="match status" value="2"/>
</dbReference>
<protein>
    <recommendedName>
        <fullName evidence="4">AP2/ERF domain-containing protein</fullName>
    </recommendedName>
</protein>
<feature type="compositionally biased region" description="Basic and acidic residues" evidence="1">
    <location>
        <begin position="317"/>
        <end position="330"/>
    </location>
</feature>
<feature type="compositionally biased region" description="Basic residues" evidence="1">
    <location>
        <begin position="284"/>
        <end position="298"/>
    </location>
</feature>
<keyword evidence="3" id="KW-1185">Reference proteome</keyword>
<feature type="region of interest" description="Disordered" evidence="1">
    <location>
        <begin position="737"/>
        <end position="770"/>
    </location>
</feature>
<sequence length="794" mass="87757">MMGADGDQNHGNRENSWLHIKEEIKEEIQQDQIGPLSVATTTAEDEIKQQVKEEVEEKVELGQDSVEPATTPTTKRRRLTRRNMQGKRAATIATETLARASIKKEKPDDDDVLVKQEESDDQDAHALWLQVKKEIKEEMHQEQIGCLGVGTTIAGHEVKQEVKDEVEDKVDAASHPVGLAITPRAKRRRLTRWNMQEKPADTRTVTQVCIKKEKPDDAQVKQEESDGQDTHALWLQVKQAVKEEMQQDQIGCLGVGTEVKEEVEEKVDTRSDPVGPAITSTPPSKKRHLARKETKIKKEKGDDREAPQDQPDESEIKEELGKKDSTADSIKIKEEHIVDASSILPPSKEEGASADDASLDTFAAAAATWAQQCLAFRKTKTWTPTRPCCPANFFVGPVDGMPTAPPEDAPACVQRLSAYRLRCLRRFHLKHDPQTLLAEEVQVESPMRLASPKKDRALSPEELLLAEKDIKVRGLDLMKMWPWMRDLPTCLWAGRGWAFDENGLRRLSTSGGSGAMEGVEVWDSVGQAPEEVKPMEEIVKEATAAATAGSSSEVPATSEKPTRFQRHNSGKQSGVPNLKWSKSCWAWQVSFPTFDEKGKRTGHTGRMFSLSKFMKEGLTEDEADAAALEAAKAFRAELVKQGVLKEPKPVDPNFTSEVPGVNWNKRDKKWQVQLGAKGKKRIGGGCFTDKAAAESKALELAKLHGLDRKVTAVGSIADRLAGLPVFEAKVPYPGVADSRGVSSGAVPNPRTDGGIRKKQGKERVKAAKPTSSKKYIVQKREYCSGFELFVSATG</sequence>
<evidence type="ECO:0000256" key="1">
    <source>
        <dbReference type="SAM" id="MobiDB-lite"/>
    </source>
</evidence>
<comment type="caution">
    <text evidence="2">The sequence shown here is derived from an EMBL/GenBank/DDBJ whole genome shotgun (WGS) entry which is preliminary data.</text>
</comment>
<dbReference type="EMBL" id="CAXAMN010023217">
    <property type="protein sequence ID" value="CAK9075938.1"/>
    <property type="molecule type" value="Genomic_DNA"/>
</dbReference>
<reference evidence="2 3" key="1">
    <citation type="submission" date="2024-02" db="EMBL/GenBank/DDBJ databases">
        <authorList>
            <person name="Chen Y."/>
            <person name="Shah S."/>
            <person name="Dougan E. K."/>
            <person name="Thang M."/>
            <person name="Chan C."/>
        </authorList>
    </citation>
    <scope>NUCLEOTIDE SEQUENCE [LARGE SCALE GENOMIC DNA]</scope>
</reference>
<organism evidence="2 3">
    <name type="scientific">Durusdinium trenchii</name>
    <dbReference type="NCBI Taxonomy" id="1381693"/>
    <lineage>
        <taxon>Eukaryota</taxon>
        <taxon>Sar</taxon>
        <taxon>Alveolata</taxon>
        <taxon>Dinophyceae</taxon>
        <taxon>Suessiales</taxon>
        <taxon>Symbiodiniaceae</taxon>
        <taxon>Durusdinium</taxon>
    </lineage>
</organism>
<proteinExistence type="predicted"/>
<feature type="compositionally biased region" description="Basic residues" evidence="1">
    <location>
        <begin position="74"/>
        <end position="85"/>
    </location>
</feature>